<evidence type="ECO:0000313" key="2">
    <source>
        <dbReference type="EMBL" id="GIX70979.1"/>
    </source>
</evidence>
<accession>A0AAV4MJJ9</accession>
<name>A0AAV4MJJ9_CAEEX</name>
<protein>
    <submittedName>
        <fullName evidence="2">Uncharacterized protein</fullName>
    </submittedName>
</protein>
<feature type="region of interest" description="Disordered" evidence="1">
    <location>
        <begin position="48"/>
        <end position="91"/>
    </location>
</feature>
<evidence type="ECO:0000313" key="3">
    <source>
        <dbReference type="Proteomes" id="UP001054945"/>
    </source>
</evidence>
<dbReference type="AlphaFoldDB" id="A0AAV4MJJ9"/>
<gene>
    <name evidence="2" type="ORF">CEXT_632751</name>
</gene>
<dbReference type="Proteomes" id="UP001054945">
    <property type="component" value="Unassembled WGS sequence"/>
</dbReference>
<dbReference type="EMBL" id="BPLR01002177">
    <property type="protein sequence ID" value="GIX70979.1"/>
    <property type="molecule type" value="Genomic_DNA"/>
</dbReference>
<evidence type="ECO:0000256" key="1">
    <source>
        <dbReference type="SAM" id="MobiDB-lite"/>
    </source>
</evidence>
<organism evidence="2 3">
    <name type="scientific">Caerostris extrusa</name>
    <name type="common">Bark spider</name>
    <name type="synonym">Caerostris bankana</name>
    <dbReference type="NCBI Taxonomy" id="172846"/>
    <lineage>
        <taxon>Eukaryota</taxon>
        <taxon>Metazoa</taxon>
        <taxon>Ecdysozoa</taxon>
        <taxon>Arthropoda</taxon>
        <taxon>Chelicerata</taxon>
        <taxon>Arachnida</taxon>
        <taxon>Araneae</taxon>
        <taxon>Araneomorphae</taxon>
        <taxon>Entelegynae</taxon>
        <taxon>Araneoidea</taxon>
        <taxon>Araneidae</taxon>
        <taxon>Caerostris</taxon>
    </lineage>
</organism>
<comment type="caution">
    <text evidence="2">The sequence shown here is derived from an EMBL/GenBank/DDBJ whole genome shotgun (WGS) entry which is preliminary data.</text>
</comment>
<proteinExistence type="predicted"/>
<sequence>MLTTAPSKWNTQTQHQSITDEQCISLTSLPNFRPLAVSRDFFFPANSQTKELEGPHSDSPIHQTIFPAGTRTRRNPILPSNGKIPELPLWS</sequence>
<reference evidence="2 3" key="1">
    <citation type="submission" date="2021-06" db="EMBL/GenBank/DDBJ databases">
        <title>Caerostris extrusa draft genome.</title>
        <authorList>
            <person name="Kono N."/>
            <person name="Arakawa K."/>
        </authorList>
    </citation>
    <scope>NUCLEOTIDE SEQUENCE [LARGE SCALE GENOMIC DNA]</scope>
</reference>
<keyword evidence="3" id="KW-1185">Reference proteome</keyword>